<dbReference type="GO" id="GO:0008360">
    <property type="term" value="P:regulation of cell shape"/>
    <property type="evidence" value="ECO:0007669"/>
    <property type="project" value="UniProtKB-KW"/>
</dbReference>
<dbReference type="InterPro" id="IPR005750">
    <property type="entry name" value="UDP_GlcNAc_COvinyl_MurA"/>
</dbReference>
<feature type="binding site" evidence="12">
    <location>
        <position position="93"/>
    </location>
    <ligand>
        <name>UDP-N-acetyl-alpha-D-glucosamine</name>
        <dbReference type="ChEBI" id="CHEBI:57705"/>
    </ligand>
</feature>
<keyword evidence="4 12" id="KW-0132">Cell division</keyword>
<feature type="binding site" evidence="12">
    <location>
        <position position="327"/>
    </location>
    <ligand>
        <name>UDP-N-acetyl-alpha-D-glucosamine</name>
        <dbReference type="ChEBI" id="CHEBI:57705"/>
    </ligand>
</feature>
<dbReference type="EC" id="2.5.1.7" evidence="12"/>
<keyword evidence="8 12" id="KW-0131">Cell cycle</keyword>
<feature type="active site" description="Proton donor" evidence="12">
    <location>
        <position position="117"/>
    </location>
</feature>
<dbReference type="EMBL" id="DPPF01000165">
    <property type="protein sequence ID" value="HCW93613.1"/>
    <property type="molecule type" value="Genomic_DNA"/>
</dbReference>
<comment type="caution">
    <text evidence="12">Lacks conserved residue(s) required for the propagation of feature annotation.</text>
</comment>
<dbReference type="NCBIfam" id="NF006873">
    <property type="entry name" value="PRK09369.1"/>
    <property type="match status" value="1"/>
</dbReference>
<comment type="pathway">
    <text evidence="2 12">Cell wall biogenesis; peptidoglycan biosynthesis.</text>
</comment>
<dbReference type="InterPro" id="IPR001986">
    <property type="entry name" value="Enolpyruvate_Tfrase_dom"/>
</dbReference>
<dbReference type="GO" id="GO:0051301">
    <property type="term" value="P:cell division"/>
    <property type="evidence" value="ECO:0007669"/>
    <property type="project" value="UniProtKB-KW"/>
</dbReference>
<dbReference type="GO" id="GO:0009252">
    <property type="term" value="P:peptidoglycan biosynthetic process"/>
    <property type="evidence" value="ECO:0007669"/>
    <property type="project" value="UniProtKB-UniRule"/>
</dbReference>
<dbReference type="InterPro" id="IPR013792">
    <property type="entry name" value="RNA3'P_cycl/enolpyr_Trfase_a/b"/>
</dbReference>
<organism evidence="14 15">
    <name type="scientific">Flexistipes sinusarabici</name>
    <dbReference type="NCBI Taxonomy" id="2352"/>
    <lineage>
        <taxon>Bacteria</taxon>
        <taxon>Pseudomonadati</taxon>
        <taxon>Deferribacterota</taxon>
        <taxon>Deferribacteres</taxon>
        <taxon>Deferribacterales</taxon>
        <taxon>Flexistipitaceae</taxon>
        <taxon>Flexistipes</taxon>
    </lineage>
</organism>
<protein>
    <recommendedName>
        <fullName evidence="12">UDP-N-acetylglucosamine 1-carboxyvinyltransferase</fullName>
        <ecNumber evidence="12">2.5.1.7</ecNumber>
    </recommendedName>
    <alternativeName>
        <fullName evidence="12">Enoylpyruvate transferase</fullName>
    </alternativeName>
    <alternativeName>
        <fullName evidence="12">UDP-N-acetylglucosamine enolpyruvyl transferase</fullName>
        <shortName evidence="12">EPT</shortName>
    </alternativeName>
</protein>
<comment type="similarity">
    <text evidence="10 12">Belongs to the EPSP synthase family. MurA subfamily.</text>
</comment>
<evidence type="ECO:0000313" key="15">
    <source>
        <dbReference type="Proteomes" id="UP000262325"/>
    </source>
</evidence>
<dbReference type="UniPathway" id="UPA00219"/>
<keyword evidence="5 12" id="KW-0808">Transferase</keyword>
<gene>
    <name evidence="12 14" type="primary">murA</name>
    <name evidence="14" type="ORF">DHM44_08015</name>
</gene>
<dbReference type="GO" id="GO:0005737">
    <property type="term" value="C:cytoplasm"/>
    <property type="evidence" value="ECO:0007669"/>
    <property type="project" value="UniProtKB-SubCell"/>
</dbReference>
<dbReference type="CDD" id="cd01555">
    <property type="entry name" value="UdpNAET"/>
    <property type="match status" value="1"/>
</dbReference>
<keyword evidence="7 12" id="KW-0573">Peptidoglycan synthesis</keyword>
<evidence type="ECO:0000256" key="5">
    <source>
        <dbReference type="ARBA" id="ARBA00022679"/>
    </source>
</evidence>
<dbReference type="Pfam" id="PF00275">
    <property type="entry name" value="EPSP_synthase"/>
    <property type="match status" value="1"/>
</dbReference>
<evidence type="ECO:0000259" key="13">
    <source>
        <dbReference type="Pfam" id="PF00275"/>
    </source>
</evidence>
<dbReference type="InterPro" id="IPR036968">
    <property type="entry name" value="Enolpyruvate_Tfrase_sf"/>
</dbReference>
<evidence type="ECO:0000313" key="14">
    <source>
        <dbReference type="EMBL" id="HCW93613.1"/>
    </source>
</evidence>
<dbReference type="GO" id="GO:0019277">
    <property type="term" value="P:UDP-N-acetylgalactosamine biosynthetic process"/>
    <property type="evidence" value="ECO:0007669"/>
    <property type="project" value="InterPro"/>
</dbReference>
<evidence type="ECO:0000256" key="9">
    <source>
        <dbReference type="ARBA" id="ARBA00023316"/>
    </source>
</evidence>
<feature type="binding site" evidence="12">
    <location>
        <begin position="122"/>
        <end position="126"/>
    </location>
    <ligand>
        <name>UDP-N-acetyl-alpha-D-glucosamine</name>
        <dbReference type="ChEBI" id="CHEBI:57705"/>
    </ligand>
</feature>
<keyword evidence="3 12" id="KW-0963">Cytoplasm</keyword>
<sequence>MEKLIVKGGNKINGSVKVSGAKNAALPILCATILAEGEYYLSNIPKLRDISTMLGMLDVLGITSRQVQNDVTVLNVENRDFYTAPYELVKLMRAGVLMLGPLLAKRKKARISLPGGCAIGERPVDLHIKALTQMGADVEIKHGYIEAECDGLKGADINFDIVTVTGTENIIMAAALAEGVTVIKNAAREPEVIDLINFLNKMGADIKGAGSSTITVRGVKVLKPCSYSVMTDRIEAGTFLCALAAVGGELTLKNAPVKHMGVMLDKLKEIGLNIDIKEDCIRASANERPSSADVSTQPYPGFPTDMQAQFMACMTVASGISVITENIFENRFMHVAEMKRMGADITLKNRSAVVKGVDKLTGAHVMASDLRASAGLFIAAMLAEGESHIHRVYHLDRGYDGFDRKMAELGISVERVADE</sequence>
<evidence type="ECO:0000256" key="7">
    <source>
        <dbReference type="ARBA" id="ARBA00022984"/>
    </source>
</evidence>
<comment type="function">
    <text evidence="12">Cell wall formation. Adds enolpyruvyl to UDP-N-acetylglucosamine.</text>
</comment>
<dbReference type="SUPFAM" id="SSF55205">
    <property type="entry name" value="EPT/RTPC-like"/>
    <property type="match status" value="1"/>
</dbReference>
<accession>A0A3D5QD03</accession>
<dbReference type="HAMAP" id="MF_00111">
    <property type="entry name" value="MurA"/>
    <property type="match status" value="1"/>
</dbReference>
<feature type="modified residue" description="2-(S-cysteinyl)pyruvic acid O-phosphothioketal" evidence="12">
    <location>
        <position position="117"/>
    </location>
</feature>
<feature type="binding site" evidence="12">
    <location>
        <position position="305"/>
    </location>
    <ligand>
        <name>UDP-N-acetyl-alpha-D-glucosamine</name>
        <dbReference type="ChEBI" id="CHEBI:57705"/>
    </ligand>
</feature>
<evidence type="ECO:0000256" key="8">
    <source>
        <dbReference type="ARBA" id="ARBA00023306"/>
    </source>
</evidence>
<dbReference type="OMA" id="MIEIGSW"/>
<dbReference type="Proteomes" id="UP000262325">
    <property type="component" value="Unassembled WGS sequence"/>
</dbReference>
<name>A0A3D5QD03_FLESI</name>
<comment type="subcellular location">
    <subcellularLocation>
        <location evidence="1 12">Cytoplasm</location>
    </subcellularLocation>
</comment>
<dbReference type="PANTHER" id="PTHR43783:SF1">
    <property type="entry name" value="UDP-N-ACETYLGLUCOSAMINE 1-CARBOXYVINYLTRANSFERASE"/>
    <property type="match status" value="1"/>
</dbReference>
<keyword evidence="6 12" id="KW-0133">Cell shape</keyword>
<evidence type="ECO:0000256" key="4">
    <source>
        <dbReference type="ARBA" id="ARBA00022618"/>
    </source>
</evidence>
<comment type="caution">
    <text evidence="14">The sequence shown here is derived from an EMBL/GenBank/DDBJ whole genome shotgun (WGS) entry which is preliminary data.</text>
</comment>
<dbReference type="FunFam" id="3.65.10.10:FF:000001">
    <property type="entry name" value="UDP-N-acetylglucosamine 1-carboxyvinyltransferase"/>
    <property type="match status" value="1"/>
</dbReference>
<evidence type="ECO:0000256" key="1">
    <source>
        <dbReference type="ARBA" id="ARBA00004496"/>
    </source>
</evidence>
<evidence type="ECO:0000256" key="3">
    <source>
        <dbReference type="ARBA" id="ARBA00022490"/>
    </source>
</evidence>
<proteinExistence type="inferred from homology"/>
<dbReference type="GO" id="GO:0008760">
    <property type="term" value="F:UDP-N-acetylglucosamine 1-carboxyvinyltransferase activity"/>
    <property type="evidence" value="ECO:0007669"/>
    <property type="project" value="UniProtKB-UniRule"/>
</dbReference>
<dbReference type="AlphaFoldDB" id="A0A3D5QD03"/>
<dbReference type="InterPro" id="IPR050068">
    <property type="entry name" value="MurA_subfamily"/>
</dbReference>
<reference evidence="14 15" key="1">
    <citation type="journal article" date="2018" name="Nat. Biotechnol.">
        <title>A standardized bacterial taxonomy based on genome phylogeny substantially revises the tree of life.</title>
        <authorList>
            <person name="Parks D.H."/>
            <person name="Chuvochina M."/>
            <person name="Waite D.W."/>
            <person name="Rinke C."/>
            <person name="Skarshewski A."/>
            <person name="Chaumeil P.A."/>
            <person name="Hugenholtz P."/>
        </authorList>
    </citation>
    <scope>NUCLEOTIDE SEQUENCE [LARGE SCALE GENOMIC DNA]</scope>
    <source>
        <strain evidence="14">UBA8672</strain>
    </source>
</reference>
<keyword evidence="9 12" id="KW-0961">Cell wall biogenesis/degradation</keyword>
<feature type="binding site" evidence="12">
    <location>
        <begin position="22"/>
        <end position="23"/>
    </location>
    <ligand>
        <name>phosphoenolpyruvate</name>
        <dbReference type="ChEBI" id="CHEBI:58702"/>
    </ligand>
</feature>
<keyword evidence="12" id="KW-0670">Pyruvate</keyword>
<evidence type="ECO:0000256" key="12">
    <source>
        <dbReference type="HAMAP-Rule" id="MF_00111"/>
    </source>
</evidence>
<evidence type="ECO:0000256" key="6">
    <source>
        <dbReference type="ARBA" id="ARBA00022960"/>
    </source>
</evidence>
<evidence type="ECO:0000256" key="11">
    <source>
        <dbReference type="ARBA" id="ARBA00047527"/>
    </source>
</evidence>
<evidence type="ECO:0000256" key="2">
    <source>
        <dbReference type="ARBA" id="ARBA00004752"/>
    </source>
</evidence>
<comment type="catalytic activity">
    <reaction evidence="11 12">
        <text>phosphoenolpyruvate + UDP-N-acetyl-alpha-D-glucosamine = UDP-N-acetyl-3-O-(1-carboxyvinyl)-alpha-D-glucosamine + phosphate</text>
        <dbReference type="Rhea" id="RHEA:18681"/>
        <dbReference type="ChEBI" id="CHEBI:43474"/>
        <dbReference type="ChEBI" id="CHEBI:57705"/>
        <dbReference type="ChEBI" id="CHEBI:58702"/>
        <dbReference type="ChEBI" id="CHEBI:68483"/>
        <dbReference type="EC" id="2.5.1.7"/>
    </reaction>
</comment>
<dbReference type="NCBIfam" id="TIGR01072">
    <property type="entry name" value="murA"/>
    <property type="match status" value="1"/>
</dbReference>
<dbReference type="Gene3D" id="3.65.10.10">
    <property type="entry name" value="Enolpyruvate transferase domain"/>
    <property type="match status" value="2"/>
</dbReference>
<dbReference type="GO" id="GO:0071555">
    <property type="term" value="P:cell wall organization"/>
    <property type="evidence" value="ECO:0007669"/>
    <property type="project" value="UniProtKB-KW"/>
</dbReference>
<evidence type="ECO:0000256" key="10">
    <source>
        <dbReference type="ARBA" id="ARBA00038367"/>
    </source>
</evidence>
<feature type="domain" description="Enolpyruvate transferase" evidence="13">
    <location>
        <begin position="6"/>
        <end position="406"/>
    </location>
</feature>
<dbReference type="PANTHER" id="PTHR43783">
    <property type="entry name" value="UDP-N-ACETYLGLUCOSAMINE 1-CARBOXYVINYLTRANSFERASE"/>
    <property type="match status" value="1"/>
</dbReference>